<gene>
    <name evidence="1" type="ORF">SAMN05660690_0365</name>
</gene>
<dbReference type="Proteomes" id="UP000199416">
    <property type="component" value="Unassembled WGS sequence"/>
</dbReference>
<reference evidence="2" key="1">
    <citation type="submission" date="2016-10" db="EMBL/GenBank/DDBJ databases">
        <authorList>
            <person name="Varghese N."/>
            <person name="Submissions S."/>
        </authorList>
    </citation>
    <scope>NUCLEOTIDE SEQUENCE [LARGE SCALE GENOMIC DNA]</scope>
    <source>
        <strain evidence="2">DSM 45421</strain>
    </source>
</reference>
<proteinExistence type="predicted"/>
<accession>A0A1G6IGI0</accession>
<dbReference type="STRING" id="1190417.SAMN05660690_0365"/>
<name>A0A1G6IGI0_9ACTN</name>
<keyword evidence="2" id="KW-1185">Reference proteome</keyword>
<protein>
    <recommendedName>
        <fullName evidence="3">BioF2-like acetyltransferase domain-containing protein</fullName>
    </recommendedName>
</protein>
<dbReference type="AlphaFoldDB" id="A0A1G6IGI0"/>
<dbReference type="RefSeq" id="WP_175471553.1">
    <property type="nucleotide sequence ID" value="NZ_FMZF01000001.1"/>
</dbReference>
<dbReference type="EMBL" id="FMZF01000001">
    <property type="protein sequence ID" value="SDC05503.1"/>
    <property type="molecule type" value="Genomic_DNA"/>
</dbReference>
<evidence type="ECO:0000313" key="1">
    <source>
        <dbReference type="EMBL" id="SDC05503.1"/>
    </source>
</evidence>
<organism evidence="1 2">
    <name type="scientific">Geodermatophilus telluris</name>
    <dbReference type="NCBI Taxonomy" id="1190417"/>
    <lineage>
        <taxon>Bacteria</taxon>
        <taxon>Bacillati</taxon>
        <taxon>Actinomycetota</taxon>
        <taxon>Actinomycetes</taxon>
        <taxon>Geodermatophilales</taxon>
        <taxon>Geodermatophilaceae</taxon>
        <taxon>Geodermatophilus</taxon>
    </lineage>
</organism>
<sequence>MTGGDRDTRTVLGTAAVVRELRAAAPLARALAAPATAESPWLTTVLSVQAVHRRPRLVPAAVVVGPRGPGGPDALALLELATAGPVVTATLLGDGLPTPGGRPPARLPARDEDAADRLAAGVLDLLTSVRRPWRLRLAGLPLGDPTVRALARLRPDARVASARTTRLVDDLDAAAPGRVVRSRDARAVDRVLPGLLAGERDARARDLVRAAARLHAALGRVEVATVTDGGRLRAGLLTLVDGADRLPWWGHSELGGLTTARGAPAVGVTVSGRGRVLRAVLDRGAARLARVPLSRRRGSG</sequence>
<evidence type="ECO:0000313" key="2">
    <source>
        <dbReference type="Proteomes" id="UP000199416"/>
    </source>
</evidence>
<evidence type="ECO:0008006" key="3">
    <source>
        <dbReference type="Google" id="ProtNLM"/>
    </source>
</evidence>